<dbReference type="AlphaFoldDB" id="D3LBL9"/>
<comment type="caution">
    <text evidence="2">The sequence shown here is derived from an EMBL/GenBank/DDBJ whole genome shotgun (WGS) entry which is preliminary data.</text>
</comment>
<reference evidence="2 3" key="1">
    <citation type="journal article" date="2010" name="Appl. Microbiol. Biotechnol.">
        <title>Genotypic diversity in Oenococcus oeni by high-density microarray comparative genome hybridization and whole genome sequencing.</title>
        <authorList>
            <person name="Borneman A.R."/>
            <person name="Bartowsky E.J."/>
            <person name="McCarthy J."/>
            <person name="Chambers P.J."/>
        </authorList>
    </citation>
    <scope>NUCLEOTIDE SEQUENCE [LARGE SCALE GENOMIC DNA]</scope>
    <source>
        <strain evidence="2 3">AWRIB429</strain>
    </source>
</reference>
<protein>
    <submittedName>
        <fullName evidence="2">Uncharacterized protein</fullName>
    </submittedName>
</protein>
<dbReference type="GeneID" id="75066623"/>
<evidence type="ECO:0000313" key="3">
    <source>
        <dbReference type="Proteomes" id="UP000003075"/>
    </source>
</evidence>
<dbReference type="Proteomes" id="UP000003075">
    <property type="component" value="Unassembled WGS sequence"/>
</dbReference>
<dbReference type="EMBL" id="ACSE01000029">
    <property type="protein sequence ID" value="EFD87923.1"/>
    <property type="molecule type" value="Genomic_DNA"/>
</dbReference>
<evidence type="ECO:0000313" key="2">
    <source>
        <dbReference type="EMBL" id="EFD87923.1"/>
    </source>
</evidence>
<gene>
    <name evidence="2" type="ORF">AWRIB429_1749</name>
</gene>
<dbReference type="RefSeq" id="WP_002819566.1">
    <property type="nucleotide sequence ID" value="NZ_ACSE01000029.1"/>
</dbReference>
<feature type="coiled-coil region" evidence="1">
    <location>
        <begin position="1"/>
        <end position="28"/>
    </location>
</feature>
<proteinExistence type="predicted"/>
<evidence type="ECO:0000256" key="1">
    <source>
        <dbReference type="SAM" id="Coils"/>
    </source>
</evidence>
<keyword evidence="1" id="KW-0175">Coiled coil</keyword>
<organism evidence="2 3">
    <name type="scientific">Oenococcus oeni AWRIB429</name>
    <dbReference type="NCBI Taxonomy" id="655225"/>
    <lineage>
        <taxon>Bacteria</taxon>
        <taxon>Bacillati</taxon>
        <taxon>Bacillota</taxon>
        <taxon>Bacilli</taxon>
        <taxon>Lactobacillales</taxon>
        <taxon>Lactobacillaceae</taxon>
        <taxon>Oenococcus</taxon>
    </lineage>
</organism>
<sequence length="145" mass="15883">MEEKNKELKQDAKEVQAATAKLKSENKDNLLPKKLKNAIKNAVSNKNYIIRVNVANGRLIGISLIVPAKLLSSGSNKKSAQTFATTFALLANSLGANSKNVLEKFTKFAKEAKTSQTTSLKTISSKGIKFDTGFSTKKIYIFITR</sequence>
<name>D3LBL9_OENOE</name>
<accession>D3LBL9</accession>